<feature type="transmembrane region" description="Helical" evidence="1">
    <location>
        <begin position="41"/>
        <end position="61"/>
    </location>
</feature>
<keyword evidence="3" id="KW-1185">Reference proteome</keyword>
<sequence length="75" mass="8031">MTQVLNVTTITGTTGVGNDDAVVGVVLGTIARQTNFNHVLFLFWTRVRVGLFVAFAPAANLSKRSTYKCSKEGGL</sequence>
<evidence type="ECO:0000313" key="3">
    <source>
        <dbReference type="Proteomes" id="UP000321306"/>
    </source>
</evidence>
<dbReference type="Proteomes" id="UP000321306">
    <property type="component" value="Unassembled WGS sequence"/>
</dbReference>
<keyword evidence="1" id="KW-1133">Transmembrane helix</keyword>
<dbReference type="AlphaFoldDB" id="A0A511N5Q7"/>
<protein>
    <submittedName>
        <fullName evidence="2">Uncharacterized protein</fullName>
    </submittedName>
</protein>
<evidence type="ECO:0000256" key="1">
    <source>
        <dbReference type="SAM" id="Phobius"/>
    </source>
</evidence>
<name>A0A511N5Q7_DEIC1</name>
<reference evidence="2 3" key="1">
    <citation type="submission" date="2019-07" db="EMBL/GenBank/DDBJ databases">
        <title>Whole genome shotgun sequence of Deinococcus cellulosilyticus NBRC 106333.</title>
        <authorList>
            <person name="Hosoyama A."/>
            <person name="Uohara A."/>
            <person name="Ohji S."/>
            <person name="Ichikawa N."/>
        </authorList>
    </citation>
    <scope>NUCLEOTIDE SEQUENCE [LARGE SCALE GENOMIC DNA]</scope>
    <source>
        <strain evidence="2 3">NBRC 106333</strain>
    </source>
</reference>
<evidence type="ECO:0000313" key="2">
    <source>
        <dbReference type="EMBL" id="GEM48183.1"/>
    </source>
</evidence>
<keyword evidence="1" id="KW-0472">Membrane</keyword>
<organism evidence="2 3">
    <name type="scientific">Deinococcus cellulosilyticus (strain DSM 18568 / NBRC 106333 / KACC 11606 / 5516J-15)</name>
    <dbReference type="NCBI Taxonomy" id="1223518"/>
    <lineage>
        <taxon>Bacteria</taxon>
        <taxon>Thermotogati</taxon>
        <taxon>Deinococcota</taxon>
        <taxon>Deinococci</taxon>
        <taxon>Deinococcales</taxon>
        <taxon>Deinococcaceae</taxon>
        <taxon>Deinococcus</taxon>
    </lineage>
</organism>
<dbReference type="EMBL" id="BJXB01000018">
    <property type="protein sequence ID" value="GEM48183.1"/>
    <property type="molecule type" value="Genomic_DNA"/>
</dbReference>
<keyword evidence="1" id="KW-0812">Transmembrane</keyword>
<proteinExistence type="predicted"/>
<accession>A0A511N5Q7</accession>
<gene>
    <name evidence="2" type="ORF">DC3_38180</name>
</gene>
<comment type="caution">
    <text evidence="2">The sequence shown here is derived from an EMBL/GenBank/DDBJ whole genome shotgun (WGS) entry which is preliminary data.</text>
</comment>